<evidence type="ECO:0000259" key="2">
    <source>
        <dbReference type="Pfam" id="PF18962"/>
    </source>
</evidence>
<dbReference type="Proteomes" id="UP000306402">
    <property type="component" value="Unassembled WGS sequence"/>
</dbReference>
<keyword evidence="4" id="KW-1185">Reference proteome</keyword>
<dbReference type="NCBIfam" id="TIGR04183">
    <property type="entry name" value="Por_Secre_tail"/>
    <property type="match status" value="1"/>
</dbReference>
<gene>
    <name evidence="3" type="ORF">FEN17_05220</name>
</gene>
<dbReference type="SUPFAM" id="SSF52058">
    <property type="entry name" value="L domain-like"/>
    <property type="match status" value="1"/>
</dbReference>
<organism evidence="3 4">
    <name type="scientific">Dyadobacter luticola</name>
    <dbReference type="NCBI Taxonomy" id="1979387"/>
    <lineage>
        <taxon>Bacteria</taxon>
        <taxon>Pseudomonadati</taxon>
        <taxon>Bacteroidota</taxon>
        <taxon>Cytophagia</taxon>
        <taxon>Cytophagales</taxon>
        <taxon>Spirosomataceae</taxon>
        <taxon>Dyadobacter</taxon>
    </lineage>
</organism>
<keyword evidence="1" id="KW-0732">Signal</keyword>
<dbReference type="InterPro" id="IPR026444">
    <property type="entry name" value="Secre_tail"/>
</dbReference>
<feature type="domain" description="Secretion system C-terminal sorting" evidence="2">
    <location>
        <begin position="353"/>
        <end position="416"/>
    </location>
</feature>
<dbReference type="RefSeq" id="WP_138364221.1">
    <property type="nucleotide sequence ID" value="NZ_VCEJ01000002.1"/>
</dbReference>
<feature type="signal peptide" evidence="1">
    <location>
        <begin position="1"/>
        <end position="20"/>
    </location>
</feature>
<evidence type="ECO:0000313" key="3">
    <source>
        <dbReference type="EMBL" id="TLV03014.1"/>
    </source>
</evidence>
<evidence type="ECO:0000313" key="4">
    <source>
        <dbReference type="Proteomes" id="UP000306402"/>
    </source>
</evidence>
<dbReference type="Gene3D" id="3.80.10.10">
    <property type="entry name" value="Ribonuclease Inhibitor"/>
    <property type="match status" value="1"/>
</dbReference>
<dbReference type="EMBL" id="VCEJ01000002">
    <property type="protein sequence ID" value="TLV03014.1"/>
    <property type="molecule type" value="Genomic_DNA"/>
</dbReference>
<feature type="chain" id="PRO_5024388624" evidence="1">
    <location>
        <begin position="21"/>
        <end position="423"/>
    </location>
</feature>
<sequence length="423" mass="46199">MKTILLTIGFAVFSIFGVMAQCPTSDLTIGSQAQLDNFKILYPNCTEFGHSITVDGPSITNLNGLSNLTKLYSLYLAYVDVTSLSALSNLVEVSNLGIAGCLSLTSLAGLEGLKRIEYGFMINESPIASLEPLSNVTFMGSLNLRASTLTNLHGLENVKEMMSLSLVSNPSLENIDAIDNVKFVDDRVLGEAYFRLELVQNDLLTDCSNEVVCHAALTDGAEYINWFVQGNGEGCTTKAQLKEMCIEALPVQLVNFEGMRLDNGNVQLTWATTSEVDSKSFEIQTGYNGRSWATIGKVNAQGQSGSTIQYTFTDKHPLNERNLYRLKMVDIDNTFTFSKIINVKNINVSEASIYPNPVTENVRIPGAELISSAKILDINGKEIYKSAGNPGSEISTKQLPAGVFILSLEKQDGSISRFKFVKK</sequence>
<accession>A0A5R9L360</accession>
<dbReference type="Pfam" id="PF18962">
    <property type="entry name" value="Por_Secre_tail"/>
    <property type="match status" value="1"/>
</dbReference>
<dbReference type="InterPro" id="IPR032675">
    <property type="entry name" value="LRR_dom_sf"/>
</dbReference>
<name>A0A5R9L360_9BACT</name>
<proteinExistence type="predicted"/>
<protein>
    <submittedName>
        <fullName evidence="3">T9SS type A sorting domain-containing protein</fullName>
    </submittedName>
</protein>
<reference evidence="3 4" key="1">
    <citation type="submission" date="2019-05" db="EMBL/GenBank/DDBJ databases">
        <authorList>
            <person name="Qu J.-H."/>
        </authorList>
    </citation>
    <scope>NUCLEOTIDE SEQUENCE [LARGE SCALE GENOMIC DNA]</scope>
    <source>
        <strain evidence="3 4">T17</strain>
    </source>
</reference>
<dbReference type="OrthoDB" id="868831at2"/>
<comment type="caution">
    <text evidence="3">The sequence shown here is derived from an EMBL/GenBank/DDBJ whole genome shotgun (WGS) entry which is preliminary data.</text>
</comment>
<dbReference type="AlphaFoldDB" id="A0A5R9L360"/>
<evidence type="ECO:0000256" key="1">
    <source>
        <dbReference type="SAM" id="SignalP"/>
    </source>
</evidence>